<sequence>MAIRVWRRLLTGTLLVALLIAVGTFLPRPLWPTAEAAGSSTETRQILVLSNPIHTDIAIPVDAAIRARFGFLSAAGVPIDNPAVRYLVFGWGGRSFYLETPRWADLKPLPVLRALTIDKSVMHVDVAGMLPVDAPAITRHEVDEAGFERMLVFIQSSFALDKETPVPIPGAGYGRYDAFFEANGFFNILVGCNTWTAWALREAGLRTGLWNPIPQTLAVSLKLYN</sequence>
<dbReference type="EMBL" id="JAEQNC010000005">
    <property type="protein sequence ID" value="MBL0372469.1"/>
    <property type="molecule type" value="Genomic_DNA"/>
</dbReference>
<gene>
    <name evidence="1" type="ORF">JJB09_10555</name>
</gene>
<dbReference type="Pfam" id="PF09601">
    <property type="entry name" value="DUF2459"/>
    <property type="match status" value="1"/>
</dbReference>
<evidence type="ECO:0000313" key="1">
    <source>
        <dbReference type="EMBL" id="MBL0372469.1"/>
    </source>
</evidence>
<dbReference type="InterPro" id="IPR011727">
    <property type="entry name" value="CHP02117"/>
</dbReference>
<organism evidence="1 2">
    <name type="scientific">Rhizobium setariae</name>
    <dbReference type="NCBI Taxonomy" id="2801340"/>
    <lineage>
        <taxon>Bacteria</taxon>
        <taxon>Pseudomonadati</taxon>
        <taxon>Pseudomonadota</taxon>
        <taxon>Alphaproteobacteria</taxon>
        <taxon>Hyphomicrobiales</taxon>
        <taxon>Rhizobiaceae</taxon>
        <taxon>Rhizobium/Agrobacterium group</taxon>
        <taxon>Rhizobium</taxon>
    </lineage>
</organism>
<reference evidence="1" key="1">
    <citation type="submission" date="2021-01" db="EMBL/GenBank/DDBJ databases">
        <title>Rhizobium sp. strain KVB221 16S ribosomal RNA gene Genome sequencing and assembly.</title>
        <authorList>
            <person name="Kang M."/>
        </authorList>
    </citation>
    <scope>NUCLEOTIDE SEQUENCE</scope>
    <source>
        <strain evidence="1">KVB221</strain>
    </source>
</reference>
<proteinExistence type="predicted"/>
<dbReference type="RefSeq" id="WP_201657253.1">
    <property type="nucleotide sequence ID" value="NZ_JAEQNC010000005.1"/>
</dbReference>
<comment type="caution">
    <text evidence="1">The sequence shown here is derived from an EMBL/GenBank/DDBJ whole genome shotgun (WGS) entry which is preliminary data.</text>
</comment>
<name>A0A936YQP6_9HYPH</name>
<dbReference type="NCBIfam" id="TIGR02117">
    <property type="entry name" value="chp_urease_rgn"/>
    <property type="match status" value="1"/>
</dbReference>
<dbReference type="Proteomes" id="UP000633219">
    <property type="component" value="Unassembled WGS sequence"/>
</dbReference>
<accession>A0A936YQP6</accession>
<evidence type="ECO:0000313" key="2">
    <source>
        <dbReference type="Proteomes" id="UP000633219"/>
    </source>
</evidence>
<dbReference type="AlphaFoldDB" id="A0A936YQP6"/>
<protein>
    <submittedName>
        <fullName evidence="1">TIGR02117 family protein</fullName>
    </submittedName>
</protein>
<keyword evidence="2" id="KW-1185">Reference proteome</keyword>